<evidence type="ECO:0000256" key="4">
    <source>
        <dbReference type="ARBA" id="ARBA00023136"/>
    </source>
</evidence>
<keyword evidence="4 5" id="KW-0472">Membrane</keyword>
<evidence type="ECO:0000256" key="3">
    <source>
        <dbReference type="ARBA" id="ARBA00022989"/>
    </source>
</evidence>
<dbReference type="GO" id="GO:0032259">
    <property type="term" value="P:methylation"/>
    <property type="evidence" value="ECO:0007669"/>
    <property type="project" value="UniProtKB-KW"/>
</dbReference>
<dbReference type="PROSITE" id="PS51257">
    <property type="entry name" value="PROKAR_LIPOPROTEIN"/>
    <property type="match status" value="1"/>
</dbReference>
<comment type="subcellular location">
    <subcellularLocation>
        <location evidence="1">Endomembrane system</location>
        <topology evidence="1">Multi-pass membrane protein</topology>
    </subcellularLocation>
</comment>
<feature type="transmembrane region" description="Helical" evidence="5">
    <location>
        <begin position="12"/>
        <end position="34"/>
    </location>
</feature>
<evidence type="ECO:0000313" key="6">
    <source>
        <dbReference type="EMBL" id="CDN53920.1"/>
    </source>
</evidence>
<feature type="transmembrane region" description="Helical" evidence="5">
    <location>
        <begin position="169"/>
        <end position="197"/>
    </location>
</feature>
<dbReference type="PANTHER" id="PTHR43847">
    <property type="entry name" value="BLL3993 PROTEIN"/>
    <property type="match status" value="1"/>
</dbReference>
<evidence type="ECO:0000313" key="7">
    <source>
        <dbReference type="Proteomes" id="UP000028186"/>
    </source>
</evidence>
<feature type="transmembrane region" description="Helical" evidence="5">
    <location>
        <begin position="112"/>
        <end position="133"/>
    </location>
</feature>
<keyword evidence="6" id="KW-0489">Methyltransferase</keyword>
<accession>A0A068T9D1</accession>
<sequence length="229" mass="25267">MQEHSNRLGVRTTKVTAIFIAFLAILIFACAGTLNYWQAWLYLANFTAWTIGTGWYVVTHSPELAEKRLSAGPGSETQPAQKRIQAYNSVVIMALYVVSALDYRFSWSSMPVALVIVGNILTALGFAGCLAVFRQNSYASATVDVQPGQRVVSEGLYGLVRHPMYSSALLLFAGAPLALGSLWGLVLVVFIVGGLVARLIDEERHLRAELQGYAAYCERVRYRLVPRIY</sequence>
<dbReference type="PATRIC" id="fig|1028801.3.peg.1596"/>
<gene>
    <name evidence="6" type="ORF">RG1141_CH15770</name>
</gene>
<dbReference type="GO" id="GO:0008168">
    <property type="term" value="F:methyltransferase activity"/>
    <property type="evidence" value="ECO:0007669"/>
    <property type="project" value="UniProtKB-KW"/>
</dbReference>
<proteinExistence type="predicted"/>
<dbReference type="PANTHER" id="PTHR43847:SF1">
    <property type="entry name" value="BLL3993 PROTEIN"/>
    <property type="match status" value="1"/>
</dbReference>
<evidence type="ECO:0000256" key="1">
    <source>
        <dbReference type="ARBA" id="ARBA00004127"/>
    </source>
</evidence>
<dbReference type="GO" id="GO:0012505">
    <property type="term" value="C:endomembrane system"/>
    <property type="evidence" value="ECO:0007669"/>
    <property type="project" value="UniProtKB-SubCell"/>
</dbReference>
<organism evidence="6 7">
    <name type="scientific">Neorhizobium galegae bv. officinalis bv. officinalis str. HAMBI 1141</name>
    <dbReference type="NCBI Taxonomy" id="1028801"/>
    <lineage>
        <taxon>Bacteria</taxon>
        <taxon>Pseudomonadati</taxon>
        <taxon>Pseudomonadota</taxon>
        <taxon>Alphaproteobacteria</taxon>
        <taxon>Hyphomicrobiales</taxon>
        <taxon>Rhizobiaceae</taxon>
        <taxon>Rhizobium/Agrobacterium group</taxon>
        <taxon>Neorhizobium</taxon>
    </lineage>
</organism>
<dbReference type="AlphaFoldDB" id="A0A068T9D1"/>
<dbReference type="Pfam" id="PF04191">
    <property type="entry name" value="PEMT"/>
    <property type="match status" value="1"/>
</dbReference>
<keyword evidence="2 5" id="KW-0812">Transmembrane</keyword>
<feature type="transmembrane region" description="Helical" evidence="5">
    <location>
        <begin position="86"/>
        <end position="106"/>
    </location>
</feature>
<keyword evidence="3 5" id="KW-1133">Transmembrane helix</keyword>
<name>A0A068T9D1_NEOGA</name>
<reference evidence="7" key="1">
    <citation type="journal article" date="2014" name="BMC Genomics">
        <title>Genome sequencing of two Neorhizobium galegae strains reveals a noeT gene responsible for the unusual acetylation of the nodulation factors.</title>
        <authorList>
            <person name="Osterman J."/>
            <person name="Marsh J."/>
            <person name="Laine P.K."/>
            <person name="Zeng Z."/>
            <person name="Alatalo E."/>
            <person name="Sullivan J.T."/>
            <person name="Young J.P."/>
            <person name="Thomas-Oates J."/>
            <person name="Paulin L."/>
            <person name="Lindstrom K."/>
        </authorList>
    </citation>
    <scope>NUCLEOTIDE SEQUENCE [LARGE SCALE GENOMIC DNA]</scope>
    <source>
        <strain evidence="7">HAMBI 1141</strain>
    </source>
</reference>
<dbReference type="RefSeq" id="WP_038542671.1">
    <property type="nucleotide sequence ID" value="NZ_HG938355.1"/>
</dbReference>
<protein>
    <submittedName>
        <fullName evidence="6">Isoprenylcysteine carboxyl methyltransferase</fullName>
    </submittedName>
</protein>
<evidence type="ECO:0000256" key="2">
    <source>
        <dbReference type="ARBA" id="ARBA00022692"/>
    </source>
</evidence>
<dbReference type="KEGG" id="ngl:RG1141_CH15770"/>
<keyword evidence="6" id="KW-0808">Transferase</keyword>
<dbReference type="eggNOG" id="COG2020">
    <property type="taxonomic scope" value="Bacteria"/>
</dbReference>
<dbReference type="InterPro" id="IPR007318">
    <property type="entry name" value="Phopholipid_MeTrfase"/>
</dbReference>
<dbReference type="Proteomes" id="UP000028186">
    <property type="component" value="Chromosome I"/>
</dbReference>
<evidence type="ECO:0000256" key="5">
    <source>
        <dbReference type="SAM" id="Phobius"/>
    </source>
</evidence>
<dbReference type="Gene3D" id="1.20.120.1630">
    <property type="match status" value="1"/>
</dbReference>
<dbReference type="EMBL" id="HG938355">
    <property type="protein sequence ID" value="CDN53920.1"/>
    <property type="molecule type" value="Genomic_DNA"/>
</dbReference>
<dbReference type="HOGENOM" id="CLU_065200_1_2_5"/>
<dbReference type="InterPro" id="IPR052527">
    <property type="entry name" value="Metal_cation-efflux_comp"/>
</dbReference>